<evidence type="ECO:0000256" key="1">
    <source>
        <dbReference type="SAM" id="Phobius"/>
    </source>
</evidence>
<protein>
    <submittedName>
        <fullName evidence="4">Acetyl-CoA synthetase-like protein</fullName>
    </submittedName>
</protein>
<feature type="domain" description="AMP-binding enzyme C-terminal" evidence="3">
    <location>
        <begin position="468"/>
        <end position="553"/>
    </location>
</feature>
<dbReference type="Pfam" id="PF13193">
    <property type="entry name" value="AMP-binding_C"/>
    <property type="match status" value="1"/>
</dbReference>
<dbReference type="InterPro" id="IPR045851">
    <property type="entry name" value="AMP-bd_C_sf"/>
</dbReference>
<sequence>MPDFYSKVGKLPHVPDDLTLPQFILDHDHPIRPKRPKDIPWLVTDKSGRKIHLDEIQRRTNGLAVSLKERFSIGLNDPVLFFSTNHVDYPVCMWAVHRVLGIVTPCNPSFTIPELVQHLRLSKSGLIITHVDFLSTVCAAAREVGLSTKRIIVLLDQDSPSALNHTKFVSVDDLIAQGSKSQKTVEDVKLAPGEGKERIAFYSSSSGTTGAPKIVQISHYAAIANILQIASLNKVNEEDGDWEKRRYRPGDACLGVLPFYHIYGLVLILHFNIFSAMSVVVVPKFNFKEMLQSIVKHRISSLMVVPPQVVLLCKDPIVKNFDLSSVRVVLCAAAPLTAELYDQLGQLLPKIYIGQAYGSTEATGVVSMCPIQQKCGMFGGVLAPGVVGRVVKADGTVGDYDEEGELYIRTPAAATGYLDNDAATRDTFTDGWIRSGDLVKVDKNHEVIFIDRLKEIIKVRGFQVAPAELEGCILDHPFVGDVCVVGIPHAYSGEVPLAFVVLTKNGMKTGERDGSFAAVKSLIRKHVAENKASFKHLHQVEITDVIPKTPSGKLLRRELRDKARNLAQNAKL</sequence>
<dbReference type="PANTHER" id="PTHR24096">
    <property type="entry name" value="LONG-CHAIN-FATTY-ACID--COA LIGASE"/>
    <property type="match status" value="1"/>
</dbReference>
<evidence type="ECO:0000313" key="4">
    <source>
        <dbReference type="EMBL" id="PBK67232.1"/>
    </source>
</evidence>
<dbReference type="AlphaFoldDB" id="A0A2H3BJN8"/>
<dbReference type="InterPro" id="IPR025110">
    <property type="entry name" value="AMP-bd_C"/>
</dbReference>
<dbReference type="SUPFAM" id="SSF56801">
    <property type="entry name" value="Acetyl-CoA synthetase-like"/>
    <property type="match status" value="1"/>
</dbReference>
<keyword evidence="5" id="KW-1185">Reference proteome</keyword>
<keyword evidence="1" id="KW-1133">Transmembrane helix</keyword>
<dbReference type="Proteomes" id="UP000218334">
    <property type="component" value="Unassembled WGS sequence"/>
</dbReference>
<evidence type="ECO:0000259" key="3">
    <source>
        <dbReference type="Pfam" id="PF13193"/>
    </source>
</evidence>
<feature type="domain" description="AMP-dependent synthetase/ligase" evidence="2">
    <location>
        <begin position="36"/>
        <end position="418"/>
    </location>
</feature>
<name>A0A2H3BJN8_9AGAR</name>
<dbReference type="GO" id="GO:0016405">
    <property type="term" value="F:CoA-ligase activity"/>
    <property type="evidence" value="ECO:0007669"/>
    <property type="project" value="TreeGrafter"/>
</dbReference>
<organism evidence="4 5">
    <name type="scientific">Armillaria solidipes</name>
    <dbReference type="NCBI Taxonomy" id="1076256"/>
    <lineage>
        <taxon>Eukaryota</taxon>
        <taxon>Fungi</taxon>
        <taxon>Dikarya</taxon>
        <taxon>Basidiomycota</taxon>
        <taxon>Agaricomycotina</taxon>
        <taxon>Agaricomycetes</taxon>
        <taxon>Agaricomycetidae</taxon>
        <taxon>Agaricales</taxon>
        <taxon>Marasmiineae</taxon>
        <taxon>Physalacriaceae</taxon>
        <taxon>Armillaria</taxon>
    </lineage>
</organism>
<dbReference type="PANTHER" id="PTHR24096:SF422">
    <property type="entry name" value="BCDNA.GH02901"/>
    <property type="match status" value="1"/>
</dbReference>
<accession>A0A2H3BJN8</accession>
<proteinExistence type="predicted"/>
<dbReference type="STRING" id="1076256.A0A2H3BJN8"/>
<dbReference type="Gene3D" id="3.40.50.12780">
    <property type="entry name" value="N-terminal domain of ligase-like"/>
    <property type="match status" value="1"/>
</dbReference>
<dbReference type="Gene3D" id="3.30.300.30">
    <property type="match status" value="1"/>
</dbReference>
<evidence type="ECO:0000313" key="5">
    <source>
        <dbReference type="Proteomes" id="UP000218334"/>
    </source>
</evidence>
<feature type="transmembrane region" description="Helical" evidence="1">
    <location>
        <begin position="260"/>
        <end position="282"/>
    </location>
</feature>
<gene>
    <name evidence="4" type="ORF">ARMSODRAFT_959394</name>
</gene>
<dbReference type="Pfam" id="PF00501">
    <property type="entry name" value="AMP-binding"/>
    <property type="match status" value="1"/>
</dbReference>
<keyword evidence="1" id="KW-0472">Membrane</keyword>
<keyword evidence="1" id="KW-0812">Transmembrane</keyword>
<dbReference type="EMBL" id="KZ293437">
    <property type="protein sequence ID" value="PBK67232.1"/>
    <property type="molecule type" value="Genomic_DNA"/>
</dbReference>
<dbReference type="InterPro" id="IPR042099">
    <property type="entry name" value="ANL_N_sf"/>
</dbReference>
<evidence type="ECO:0000259" key="2">
    <source>
        <dbReference type="Pfam" id="PF00501"/>
    </source>
</evidence>
<dbReference type="InterPro" id="IPR000873">
    <property type="entry name" value="AMP-dep_synth/lig_dom"/>
</dbReference>
<reference evidence="5" key="1">
    <citation type="journal article" date="2017" name="Nat. Ecol. Evol.">
        <title>Genome expansion and lineage-specific genetic innovations in the forest pathogenic fungi Armillaria.</title>
        <authorList>
            <person name="Sipos G."/>
            <person name="Prasanna A.N."/>
            <person name="Walter M.C."/>
            <person name="O'Connor E."/>
            <person name="Balint B."/>
            <person name="Krizsan K."/>
            <person name="Kiss B."/>
            <person name="Hess J."/>
            <person name="Varga T."/>
            <person name="Slot J."/>
            <person name="Riley R."/>
            <person name="Boka B."/>
            <person name="Rigling D."/>
            <person name="Barry K."/>
            <person name="Lee J."/>
            <person name="Mihaltcheva S."/>
            <person name="LaButti K."/>
            <person name="Lipzen A."/>
            <person name="Waldron R."/>
            <person name="Moloney N.M."/>
            <person name="Sperisen C."/>
            <person name="Kredics L."/>
            <person name="Vagvoelgyi C."/>
            <person name="Patrignani A."/>
            <person name="Fitzpatrick D."/>
            <person name="Nagy I."/>
            <person name="Doyle S."/>
            <person name="Anderson J.B."/>
            <person name="Grigoriev I.V."/>
            <person name="Gueldener U."/>
            <person name="Muensterkoetter M."/>
            <person name="Nagy L.G."/>
        </authorList>
    </citation>
    <scope>NUCLEOTIDE SEQUENCE [LARGE SCALE GENOMIC DNA]</scope>
    <source>
        <strain evidence="5">28-4</strain>
    </source>
</reference>